<evidence type="ECO:0000256" key="1">
    <source>
        <dbReference type="SAM" id="MobiDB-lite"/>
    </source>
</evidence>
<feature type="region of interest" description="Disordered" evidence="1">
    <location>
        <begin position="176"/>
        <end position="230"/>
    </location>
</feature>
<dbReference type="RefSeq" id="XP_062787854.1">
    <property type="nucleotide sequence ID" value="XM_062931803.1"/>
</dbReference>
<dbReference type="EMBL" id="CP141881">
    <property type="protein sequence ID" value="WRT63114.1"/>
    <property type="molecule type" value="Genomic_DNA"/>
</dbReference>
<dbReference type="Proteomes" id="UP001329825">
    <property type="component" value="Chromosome 1"/>
</dbReference>
<accession>A0ABZ1CMZ3</accession>
<protein>
    <submittedName>
        <fullName evidence="2">Uncharacterized protein</fullName>
    </submittedName>
</protein>
<feature type="region of interest" description="Disordered" evidence="1">
    <location>
        <begin position="247"/>
        <end position="275"/>
    </location>
</feature>
<feature type="compositionally biased region" description="Low complexity" evidence="1">
    <location>
        <begin position="116"/>
        <end position="128"/>
    </location>
</feature>
<feature type="region of interest" description="Disordered" evidence="1">
    <location>
        <begin position="28"/>
        <end position="62"/>
    </location>
</feature>
<reference evidence="2 3" key="1">
    <citation type="submission" date="2024-01" db="EMBL/GenBank/DDBJ databases">
        <title>Comparative genomics of Cryptococcus and Kwoniella reveals pathogenesis evolution and contrasting modes of karyotype evolution via chromosome fusion or intercentromeric recombination.</title>
        <authorList>
            <person name="Coelho M.A."/>
            <person name="David-Palma M."/>
            <person name="Shea T."/>
            <person name="Bowers K."/>
            <person name="McGinley-Smith S."/>
            <person name="Mohammad A.W."/>
            <person name="Gnirke A."/>
            <person name="Yurkov A.M."/>
            <person name="Nowrousian M."/>
            <person name="Sun S."/>
            <person name="Cuomo C.A."/>
            <person name="Heitman J."/>
        </authorList>
    </citation>
    <scope>NUCLEOTIDE SEQUENCE [LARGE SCALE GENOMIC DNA]</scope>
    <source>
        <strain evidence="2">CBS 11374</strain>
    </source>
</reference>
<feature type="region of interest" description="Disordered" evidence="1">
    <location>
        <begin position="110"/>
        <end position="157"/>
    </location>
</feature>
<sequence length="405" mass="44323">MSTTATSLGATRFLNSIRQHGQSAVNFVTSNGRTGSQQSSSESDSSIDSEGSSISSMDSLDGKRSSSFQFSALGGYSNQSSMSLSPLNLQQCGRAMPKDTAINNRFESVNSHRASDPFSDDSNSSSSSLGHLTPPEYESQTAWSSLSASSDSTGEKCRVRSNQNLREMLDQVTALNSPPTNRISRRSRTWGSSRYRSKRMTKLSTNTNRRRPRVFSSTGGRFTSNPIPRVNEKTWGDLSFNHDHKPHSTYTSVSQTPKSILKNPIPSTINSRPYSTPIASRRTHFAKDVSSESTDSIVSLSINFQMSRASVSAITTAIASAMRSQSEISNVRTAQTSRTDRLCDKTGTDLSGLVHSWPKSQNSANIVDDFSRYDEGFGTGRDRTRLMGSFRNQSWKAYENGAAKA</sequence>
<name>A0ABZ1CMZ3_9TREE</name>
<dbReference type="GeneID" id="87952148"/>
<feature type="compositionally biased region" description="Polar residues" evidence="1">
    <location>
        <begin position="265"/>
        <end position="275"/>
    </location>
</feature>
<feature type="compositionally biased region" description="Low complexity" evidence="1">
    <location>
        <begin position="35"/>
        <end position="56"/>
    </location>
</feature>
<evidence type="ECO:0000313" key="2">
    <source>
        <dbReference type="EMBL" id="WRT63114.1"/>
    </source>
</evidence>
<feature type="compositionally biased region" description="Low complexity" evidence="1">
    <location>
        <begin position="139"/>
        <end position="152"/>
    </location>
</feature>
<feature type="compositionally biased region" description="Polar residues" evidence="1">
    <location>
        <begin position="215"/>
        <end position="226"/>
    </location>
</feature>
<proteinExistence type="predicted"/>
<gene>
    <name evidence="2" type="ORF">IL334_000017</name>
</gene>
<organism evidence="2 3">
    <name type="scientific">Kwoniella shivajii</name>
    <dbReference type="NCBI Taxonomy" id="564305"/>
    <lineage>
        <taxon>Eukaryota</taxon>
        <taxon>Fungi</taxon>
        <taxon>Dikarya</taxon>
        <taxon>Basidiomycota</taxon>
        <taxon>Agaricomycotina</taxon>
        <taxon>Tremellomycetes</taxon>
        <taxon>Tremellales</taxon>
        <taxon>Cryptococcaceae</taxon>
        <taxon>Kwoniella</taxon>
    </lineage>
</organism>
<evidence type="ECO:0000313" key="3">
    <source>
        <dbReference type="Proteomes" id="UP001329825"/>
    </source>
</evidence>
<keyword evidence="3" id="KW-1185">Reference proteome</keyword>
<feature type="compositionally biased region" description="Polar residues" evidence="1">
    <location>
        <begin position="248"/>
        <end position="258"/>
    </location>
</feature>